<dbReference type="SUPFAM" id="SSF51735">
    <property type="entry name" value="NAD(P)-binding Rossmann-fold domains"/>
    <property type="match status" value="1"/>
</dbReference>
<dbReference type="RefSeq" id="WP_185253540.1">
    <property type="nucleotide sequence ID" value="NZ_JACKXE010000001.1"/>
</dbReference>
<reference evidence="2 3" key="1">
    <citation type="submission" date="2020-08" db="EMBL/GenBank/DDBJ databases">
        <authorList>
            <person name="Seo M.-J."/>
        </authorList>
    </citation>
    <scope>NUCLEOTIDE SEQUENCE [LARGE SCALE GENOMIC DNA]</scope>
    <source>
        <strain evidence="2 3">KIGAM211</strain>
    </source>
</reference>
<dbReference type="Pfam" id="PF01370">
    <property type="entry name" value="Epimerase"/>
    <property type="match status" value="1"/>
</dbReference>
<dbReference type="AlphaFoldDB" id="A0A7X0RHX5"/>
<dbReference type="InterPro" id="IPR036291">
    <property type="entry name" value="NAD(P)-bd_dom_sf"/>
</dbReference>
<feature type="domain" description="NAD-dependent epimerase/dehydratase" evidence="1">
    <location>
        <begin position="6"/>
        <end position="182"/>
    </location>
</feature>
<proteinExistence type="predicted"/>
<dbReference type="GO" id="GO:0004029">
    <property type="term" value="F:aldehyde dehydrogenase (NAD+) activity"/>
    <property type="evidence" value="ECO:0007669"/>
    <property type="project" value="TreeGrafter"/>
</dbReference>
<comment type="caution">
    <text evidence="2">The sequence shown here is derived from an EMBL/GenBank/DDBJ whole genome shotgun (WGS) entry which is preliminary data.</text>
</comment>
<name>A0A7X0RHX5_9ACTN</name>
<protein>
    <submittedName>
        <fullName evidence="2">NAD(P)-dependent oxidoreductase</fullName>
    </submittedName>
</protein>
<sequence>MPRSRVVLVGATGFVGSAVAEALAATGEVVPVPSPRLTSTARTVDDVLRAAAEQGDVHADLVRRFAGADAVVNAAGNPDASSLDLDVLYGANALLPAVLLAAAAEAGAPRFVHVSSAVVQNDHPVLDDSEDVHGFSPYSGSKVLGEHVLRDAATPGCHVVRYRPPSVHAPGRRVTRMITRIAGSPAATVARPGQQPTPQALLPNVGSAVAFLATTDRVPPAVVHHPSEGVTVTTLMSDLSGGRAPRRVPRSLARLLVATAKLVGRVHQPTAANARRLELLWLGQGQAPSWLTEAGWQAPVGREGWQALAAGEAS</sequence>
<dbReference type="Proteomes" id="UP000523955">
    <property type="component" value="Unassembled WGS sequence"/>
</dbReference>
<evidence type="ECO:0000259" key="1">
    <source>
        <dbReference type="Pfam" id="PF01370"/>
    </source>
</evidence>
<dbReference type="Gene3D" id="3.40.50.720">
    <property type="entry name" value="NAD(P)-binding Rossmann-like Domain"/>
    <property type="match status" value="1"/>
</dbReference>
<keyword evidence="3" id="KW-1185">Reference proteome</keyword>
<dbReference type="InterPro" id="IPR001509">
    <property type="entry name" value="Epimerase_deHydtase"/>
</dbReference>
<dbReference type="InterPro" id="IPR051783">
    <property type="entry name" value="NAD(P)-dependent_oxidoreduct"/>
</dbReference>
<dbReference type="GO" id="GO:0005737">
    <property type="term" value="C:cytoplasm"/>
    <property type="evidence" value="ECO:0007669"/>
    <property type="project" value="TreeGrafter"/>
</dbReference>
<organism evidence="2 3">
    <name type="scientific">Nocardioides luti</name>
    <dbReference type="NCBI Taxonomy" id="2761101"/>
    <lineage>
        <taxon>Bacteria</taxon>
        <taxon>Bacillati</taxon>
        <taxon>Actinomycetota</taxon>
        <taxon>Actinomycetes</taxon>
        <taxon>Propionibacteriales</taxon>
        <taxon>Nocardioidaceae</taxon>
        <taxon>Nocardioides</taxon>
    </lineage>
</organism>
<evidence type="ECO:0000313" key="3">
    <source>
        <dbReference type="Proteomes" id="UP000523955"/>
    </source>
</evidence>
<dbReference type="EMBL" id="JACKXE010000001">
    <property type="protein sequence ID" value="MBB6628487.1"/>
    <property type="molecule type" value="Genomic_DNA"/>
</dbReference>
<dbReference type="PANTHER" id="PTHR48079:SF6">
    <property type="entry name" value="NAD(P)-BINDING DOMAIN-CONTAINING PROTEIN-RELATED"/>
    <property type="match status" value="1"/>
</dbReference>
<dbReference type="PANTHER" id="PTHR48079">
    <property type="entry name" value="PROTEIN YEEZ"/>
    <property type="match status" value="1"/>
</dbReference>
<accession>A0A7X0RHX5</accession>
<evidence type="ECO:0000313" key="2">
    <source>
        <dbReference type="EMBL" id="MBB6628487.1"/>
    </source>
</evidence>
<gene>
    <name evidence="2" type="ORF">H5V45_14275</name>
</gene>